<evidence type="ECO:0000313" key="2">
    <source>
        <dbReference type="Proteomes" id="UP001431209"/>
    </source>
</evidence>
<organism evidence="1 2">
    <name type="scientific">Acrasis kona</name>
    <dbReference type="NCBI Taxonomy" id="1008807"/>
    <lineage>
        <taxon>Eukaryota</taxon>
        <taxon>Discoba</taxon>
        <taxon>Heterolobosea</taxon>
        <taxon>Tetramitia</taxon>
        <taxon>Eutetramitia</taxon>
        <taxon>Acrasidae</taxon>
        <taxon>Acrasis</taxon>
    </lineage>
</organism>
<dbReference type="EMBL" id="JAOPGA020001688">
    <property type="protein sequence ID" value="KAL0490460.1"/>
    <property type="molecule type" value="Genomic_DNA"/>
</dbReference>
<keyword evidence="2" id="KW-1185">Reference proteome</keyword>
<gene>
    <name evidence="1" type="ORF">AKO1_009491</name>
</gene>
<evidence type="ECO:0000313" key="1">
    <source>
        <dbReference type="EMBL" id="KAL0490460.1"/>
    </source>
</evidence>
<sequence>MPLLGYIKKSSDEFNCCLFLYLFRYSRTKSNYVVWFMPLFVYTKHDDRTLFIFIPLIIFYLKDSNRKYLYITFFGSAKTKESNLVIWPLFIVVSVKLPKHQISLICFGLIGEVKEIKPGAVVYKWLLPLSVFASTVEQPWTSFNCWWLLPLINVSNDGDETIFNMIGIYSYIFTKDTEDKKHKLIYFFDYTLCSLQYDSSTSPDPYYGTVTKIKTFTCNVFPIFFYKTYYTTASTTTTRNFPSPKVITFKKYSFTFLYLFQGIGLFNYEFDTDNQLRYYVTFLFYYEKEYDISDSKKHHYMCISIFWVLQPFFSLIKYKNEMTLYRIPIEISSQKTTKKLDICQEQSFYIALLVYMNAVNYKNSINEFDVDTTRTYSFLWVFHPNACLIKHKSTYIIGNMLAYVYSNNKILFKHICIYVFPLFYYSYGDIDYKNNEFKLSLFWLHPVVSLFSWNKSMTLDGTSEPRKVIWGYFYPLFYYTNSDDKKIFNILFIPTFDKYQIAMFSYCIDRLAQKKVIYMMLIFYRDNNHDQSHSNYSLYLFWIFYKRIALCKIWRKCELEDELRTGFYVFLLVYYNQVKSIMMSNAQLKPCFDLSLFWFFYKLFAVFHYSSSSSLVPRTDVELGDLNKEVIGSGSGDVQIVDDLQPIDYVQPVNPQDTKLVERLDEMFVFVLFLFFVSKKRDPYYFKISLFWFLHRILTFVRFSFETHSVKYVIYPLFKYNRVRGQYTKWCIVPFFPIKVSFVANLVAYEKYVQKTGQLDANGKEIKSTRGEDKYVRVLYRVARWQRVDNVTSTEINPIWSYERRDNQADKEDDFRTWDCMGGIIGKKRKRGKDQTRLCCFWYC</sequence>
<protein>
    <submittedName>
        <fullName evidence="1">Uncharacterized protein</fullName>
    </submittedName>
</protein>
<name>A0AAW2ZLX2_9EUKA</name>
<reference evidence="1 2" key="1">
    <citation type="submission" date="2024-03" db="EMBL/GenBank/DDBJ databases">
        <title>The Acrasis kona genome and developmental transcriptomes reveal deep origins of eukaryotic multicellular pathways.</title>
        <authorList>
            <person name="Sheikh S."/>
            <person name="Fu C.-J."/>
            <person name="Brown M.W."/>
            <person name="Baldauf S.L."/>
        </authorList>
    </citation>
    <scope>NUCLEOTIDE SEQUENCE [LARGE SCALE GENOMIC DNA]</scope>
    <source>
        <strain evidence="1 2">ATCC MYA-3509</strain>
    </source>
</reference>
<dbReference type="AlphaFoldDB" id="A0AAW2ZLX2"/>
<comment type="caution">
    <text evidence="1">The sequence shown here is derived from an EMBL/GenBank/DDBJ whole genome shotgun (WGS) entry which is preliminary data.</text>
</comment>
<proteinExistence type="predicted"/>
<dbReference type="Proteomes" id="UP001431209">
    <property type="component" value="Unassembled WGS sequence"/>
</dbReference>
<accession>A0AAW2ZLX2</accession>